<accession>A0A0G1WKD7</accession>
<gene>
    <name evidence="2" type="ORF">UY23_C0006G0007</name>
</gene>
<reference evidence="2 3" key="1">
    <citation type="journal article" date="2015" name="Nature">
        <title>rRNA introns, odd ribosomes, and small enigmatic genomes across a large radiation of phyla.</title>
        <authorList>
            <person name="Brown C.T."/>
            <person name="Hug L.A."/>
            <person name="Thomas B.C."/>
            <person name="Sharon I."/>
            <person name="Castelle C.J."/>
            <person name="Singh A."/>
            <person name="Wilkins M.J."/>
            <person name="Williams K.H."/>
            <person name="Banfield J.F."/>
        </authorList>
    </citation>
    <scope>NUCLEOTIDE SEQUENCE [LARGE SCALE GENOMIC DNA]</scope>
</reference>
<dbReference type="Proteomes" id="UP000034956">
    <property type="component" value="Unassembled WGS sequence"/>
</dbReference>
<evidence type="ECO:0000313" key="2">
    <source>
        <dbReference type="EMBL" id="KKU90798.1"/>
    </source>
</evidence>
<proteinExistence type="predicted"/>
<evidence type="ECO:0000256" key="1">
    <source>
        <dbReference type="SAM" id="MobiDB-lite"/>
    </source>
</evidence>
<protein>
    <submittedName>
        <fullName evidence="2">Uncharacterized protein</fullName>
    </submittedName>
</protein>
<comment type="caution">
    <text evidence="2">The sequence shown here is derived from an EMBL/GenBank/DDBJ whole genome shotgun (WGS) entry which is preliminary data.</text>
</comment>
<feature type="region of interest" description="Disordered" evidence="1">
    <location>
        <begin position="1"/>
        <end position="30"/>
    </location>
</feature>
<dbReference type="AlphaFoldDB" id="A0A0G1WKD7"/>
<dbReference type="EMBL" id="LCPF01000006">
    <property type="protein sequence ID" value="KKU90798.1"/>
    <property type="molecule type" value="Genomic_DNA"/>
</dbReference>
<sequence>MQKVEESKQALSAFEKDKLGMHEKVEGVEE</sequence>
<evidence type="ECO:0000313" key="3">
    <source>
        <dbReference type="Proteomes" id="UP000034956"/>
    </source>
</evidence>
<organism evidence="2 3">
    <name type="scientific">Candidatus Jorgensenbacteria bacterium GW2011_GWA1_48_11</name>
    <dbReference type="NCBI Taxonomy" id="1618660"/>
    <lineage>
        <taxon>Bacteria</taxon>
        <taxon>Candidatus Joergenseniibacteriota</taxon>
    </lineage>
</organism>
<name>A0A0G1WKD7_9BACT</name>